<evidence type="ECO:0000256" key="6">
    <source>
        <dbReference type="ARBA" id="ARBA00034078"/>
    </source>
</evidence>
<feature type="binding site" evidence="7">
    <location>
        <position position="100"/>
    </location>
    <ligand>
        <name>[2Fe-2S] cluster</name>
        <dbReference type="ChEBI" id="CHEBI:190135"/>
    </ligand>
</feature>
<dbReference type="InterPro" id="IPR002023">
    <property type="entry name" value="NuoE-like"/>
</dbReference>
<feature type="binding site" evidence="7">
    <location>
        <position position="140"/>
    </location>
    <ligand>
        <name>[2Fe-2S] cluster</name>
        <dbReference type="ChEBI" id="CHEBI:190135"/>
    </ligand>
</feature>
<evidence type="ECO:0000313" key="9">
    <source>
        <dbReference type="Proteomes" id="UP000323521"/>
    </source>
</evidence>
<reference evidence="8 9" key="1">
    <citation type="submission" date="2016-10" db="EMBL/GenBank/DDBJ databases">
        <title>Complete Genome Sequence of Peptococcaceae strain DCMF.</title>
        <authorList>
            <person name="Edwards R.J."/>
            <person name="Holland S.I."/>
            <person name="Deshpande N.P."/>
            <person name="Wong Y.K."/>
            <person name="Ertan H."/>
            <person name="Manefield M."/>
            <person name="Russell T.L."/>
            <person name="Lee M.J."/>
        </authorList>
    </citation>
    <scope>NUCLEOTIDE SEQUENCE [LARGE SCALE GENOMIC DNA]</scope>
    <source>
        <strain evidence="8 9">DCMF</strain>
    </source>
</reference>
<dbReference type="GO" id="GO:0046872">
    <property type="term" value="F:metal ion binding"/>
    <property type="evidence" value="ECO:0007669"/>
    <property type="project" value="UniProtKB-KW"/>
</dbReference>
<dbReference type="PROSITE" id="PS01099">
    <property type="entry name" value="COMPLEX1_24K"/>
    <property type="match status" value="1"/>
</dbReference>
<evidence type="ECO:0000256" key="2">
    <source>
        <dbReference type="ARBA" id="ARBA00022714"/>
    </source>
</evidence>
<comment type="cofactor">
    <cofactor evidence="6">
        <name>[2Fe-2S] cluster</name>
        <dbReference type="ChEBI" id="CHEBI:190135"/>
    </cofactor>
</comment>
<dbReference type="GO" id="GO:0016491">
    <property type="term" value="F:oxidoreductase activity"/>
    <property type="evidence" value="ECO:0007669"/>
    <property type="project" value="InterPro"/>
</dbReference>
<comment type="similarity">
    <text evidence="1">Belongs to the complex I 24 kDa subunit family.</text>
</comment>
<keyword evidence="3 7" id="KW-0479">Metal-binding</keyword>
<keyword evidence="9" id="KW-1185">Reference proteome</keyword>
<feature type="binding site" evidence="7">
    <location>
        <position position="136"/>
    </location>
    <ligand>
        <name>[2Fe-2S] cluster</name>
        <dbReference type="ChEBI" id="CHEBI:190135"/>
    </ligand>
</feature>
<dbReference type="PIRSF" id="PIRSF000216">
    <property type="entry name" value="NADH_DH_24kDa"/>
    <property type="match status" value="1"/>
</dbReference>
<dbReference type="OrthoDB" id="9807941at2"/>
<evidence type="ECO:0000256" key="4">
    <source>
        <dbReference type="ARBA" id="ARBA00023004"/>
    </source>
</evidence>
<dbReference type="Gene3D" id="3.40.30.10">
    <property type="entry name" value="Glutaredoxin"/>
    <property type="match status" value="1"/>
</dbReference>
<dbReference type="AlphaFoldDB" id="A0A3G1KNJ0"/>
<evidence type="ECO:0000256" key="1">
    <source>
        <dbReference type="ARBA" id="ARBA00010643"/>
    </source>
</evidence>
<organism evidence="8 9">
    <name type="scientific">Formimonas warabiya</name>
    <dbReference type="NCBI Taxonomy" id="1761012"/>
    <lineage>
        <taxon>Bacteria</taxon>
        <taxon>Bacillati</taxon>
        <taxon>Bacillota</taxon>
        <taxon>Clostridia</taxon>
        <taxon>Eubacteriales</taxon>
        <taxon>Peptococcaceae</taxon>
        <taxon>Candidatus Formimonas</taxon>
    </lineage>
</organism>
<keyword evidence="2 7" id="KW-0001">2Fe-2S</keyword>
<dbReference type="InterPro" id="IPR028431">
    <property type="entry name" value="NADP_DH_HndA-like"/>
</dbReference>
<dbReference type="InterPro" id="IPR042128">
    <property type="entry name" value="NuoE_dom"/>
</dbReference>
<name>A0A3G1KNJ0_FORW1</name>
<keyword evidence="4 7" id="KW-0408">Iron</keyword>
<evidence type="ECO:0000256" key="3">
    <source>
        <dbReference type="ARBA" id="ARBA00022723"/>
    </source>
</evidence>
<dbReference type="KEGG" id="fwa:DCMF_03830"/>
<gene>
    <name evidence="8" type="ORF">DCMF_03830</name>
</gene>
<dbReference type="Proteomes" id="UP000323521">
    <property type="component" value="Chromosome"/>
</dbReference>
<dbReference type="PANTHER" id="PTHR43342">
    <property type="entry name" value="NADH-QUINONE OXIDOREDUCTASE, E SUBUNIT"/>
    <property type="match status" value="1"/>
</dbReference>
<dbReference type="EMBL" id="CP017634">
    <property type="protein sequence ID" value="ATW24034.1"/>
    <property type="molecule type" value="Genomic_DNA"/>
</dbReference>
<dbReference type="PANTHER" id="PTHR43342:SF1">
    <property type="entry name" value="BIFURCATING [FEFE] HYDROGENASE GAMMA SUBUNIT"/>
    <property type="match status" value="1"/>
</dbReference>
<dbReference type="CDD" id="cd03064">
    <property type="entry name" value="TRX_Fd_NuoE"/>
    <property type="match status" value="1"/>
</dbReference>
<dbReference type="InterPro" id="IPR041921">
    <property type="entry name" value="NuoE_N"/>
</dbReference>
<dbReference type="RefSeq" id="WP_148133209.1">
    <property type="nucleotide sequence ID" value="NZ_CP017634.1"/>
</dbReference>
<proteinExistence type="inferred from homology"/>
<evidence type="ECO:0000256" key="7">
    <source>
        <dbReference type="PIRSR" id="PIRSR000216-1"/>
    </source>
</evidence>
<feature type="binding site" evidence="7">
    <location>
        <position position="95"/>
    </location>
    <ligand>
        <name>[2Fe-2S] cluster</name>
        <dbReference type="ChEBI" id="CHEBI:190135"/>
    </ligand>
</feature>
<keyword evidence="5 7" id="KW-0411">Iron-sulfur</keyword>
<dbReference type="GO" id="GO:0051537">
    <property type="term" value="F:2 iron, 2 sulfur cluster binding"/>
    <property type="evidence" value="ECO:0007669"/>
    <property type="project" value="UniProtKB-KW"/>
</dbReference>
<dbReference type="Pfam" id="PF01257">
    <property type="entry name" value="2Fe-2S_thioredx"/>
    <property type="match status" value="1"/>
</dbReference>
<evidence type="ECO:0000313" key="8">
    <source>
        <dbReference type="EMBL" id="ATW24034.1"/>
    </source>
</evidence>
<dbReference type="NCBIfam" id="NF005722">
    <property type="entry name" value="PRK07539.1-2"/>
    <property type="match status" value="1"/>
</dbReference>
<accession>A0A3G1KNJ0</accession>
<comment type="cofactor">
    <cofactor evidence="7">
        <name>[2Fe-2S] cluster</name>
        <dbReference type="ChEBI" id="CHEBI:190135"/>
    </cofactor>
    <text evidence="7">Binds 1 [2Fe-2S] cluster.</text>
</comment>
<dbReference type="Gene3D" id="1.10.10.1590">
    <property type="entry name" value="NADH-quinone oxidoreductase subunit E"/>
    <property type="match status" value="1"/>
</dbReference>
<protein>
    <submittedName>
        <fullName evidence="8">NAD(P)H-dependent oxidoreductase subunit E</fullName>
    </submittedName>
</protein>
<evidence type="ECO:0000256" key="5">
    <source>
        <dbReference type="ARBA" id="ARBA00023014"/>
    </source>
</evidence>
<sequence>MQCCCGEEKKLENRFPDSDVDLQPLNAVLEKYKGIPGSLITILQQAQGIYGYLPRKALAHIADVIGVKPAKVLGAATFYTQFRFKPIGKYLVMLCQGTACHVNGSEKIEYALCDELNIKDGETTPDNLFTLENVACLGCCSLAPVMMINGEAYGKLTPDSARKVIREIYKKETNS</sequence>
<dbReference type="InterPro" id="IPR036249">
    <property type="entry name" value="Thioredoxin-like_sf"/>
</dbReference>
<dbReference type="SUPFAM" id="SSF52833">
    <property type="entry name" value="Thioredoxin-like"/>
    <property type="match status" value="1"/>
</dbReference>